<dbReference type="Pfam" id="PF21361">
    <property type="entry name" value="Sina_ZnF"/>
    <property type="match status" value="2"/>
</dbReference>
<dbReference type="SUPFAM" id="SSF49599">
    <property type="entry name" value="TRAF domain-like"/>
    <property type="match status" value="2"/>
</dbReference>
<dbReference type="GO" id="GO:0061630">
    <property type="term" value="F:ubiquitin protein ligase activity"/>
    <property type="evidence" value="ECO:0007669"/>
    <property type="project" value="TreeGrafter"/>
</dbReference>
<feature type="domain" description="SIAH-type" evidence="5">
    <location>
        <begin position="63"/>
        <end position="124"/>
    </location>
</feature>
<comment type="caution">
    <text evidence="6">The sequence shown here is derived from an EMBL/GenBank/DDBJ whole genome shotgun (WGS) entry which is preliminary data.</text>
</comment>
<gene>
    <name evidence="6" type="ORF">RI129_010015</name>
</gene>
<dbReference type="GO" id="GO:0008270">
    <property type="term" value="F:zinc ion binding"/>
    <property type="evidence" value="ECO:0007669"/>
    <property type="project" value="UniProtKB-KW"/>
</dbReference>
<evidence type="ECO:0000313" key="6">
    <source>
        <dbReference type="EMBL" id="KAK5641468.1"/>
    </source>
</evidence>
<proteinExistence type="predicted"/>
<dbReference type="PROSITE" id="PS51081">
    <property type="entry name" value="ZF_SIAH"/>
    <property type="match status" value="2"/>
</dbReference>
<dbReference type="PANTHER" id="PTHR45877">
    <property type="entry name" value="E3 UBIQUITIN-PROTEIN LIGASE SIAH2"/>
    <property type="match status" value="1"/>
</dbReference>
<dbReference type="GO" id="GO:0005737">
    <property type="term" value="C:cytoplasm"/>
    <property type="evidence" value="ECO:0007669"/>
    <property type="project" value="TreeGrafter"/>
</dbReference>
<keyword evidence="2 4" id="KW-0863">Zinc-finger</keyword>
<dbReference type="InterPro" id="IPR013010">
    <property type="entry name" value="Znf_SIAH"/>
</dbReference>
<accession>A0AAN7ZJF0</accession>
<dbReference type="GO" id="GO:0043161">
    <property type="term" value="P:proteasome-mediated ubiquitin-dependent protein catabolic process"/>
    <property type="evidence" value="ECO:0007669"/>
    <property type="project" value="TreeGrafter"/>
</dbReference>
<dbReference type="Gene3D" id="3.30.40.10">
    <property type="entry name" value="Zinc/RING finger domain, C3HC4 (zinc finger)"/>
    <property type="match status" value="2"/>
</dbReference>
<evidence type="ECO:0000259" key="5">
    <source>
        <dbReference type="PROSITE" id="PS51081"/>
    </source>
</evidence>
<evidence type="ECO:0000256" key="2">
    <source>
        <dbReference type="ARBA" id="ARBA00022771"/>
    </source>
</evidence>
<organism evidence="6 7">
    <name type="scientific">Pyrocoelia pectoralis</name>
    <dbReference type="NCBI Taxonomy" id="417401"/>
    <lineage>
        <taxon>Eukaryota</taxon>
        <taxon>Metazoa</taxon>
        <taxon>Ecdysozoa</taxon>
        <taxon>Arthropoda</taxon>
        <taxon>Hexapoda</taxon>
        <taxon>Insecta</taxon>
        <taxon>Pterygota</taxon>
        <taxon>Neoptera</taxon>
        <taxon>Endopterygota</taxon>
        <taxon>Coleoptera</taxon>
        <taxon>Polyphaga</taxon>
        <taxon>Elateriformia</taxon>
        <taxon>Elateroidea</taxon>
        <taxon>Lampyridae</taxon>
        <taxon>Lampyrinae</taxon>
        <taxon>Pyrocoelia</taxon>
    </lineage>
</organism>
<dbReference type="InterPro" id="IPR004162">
    <property type="entry name" value="SINA-like_animal"/>
</dbReference>
<evidence type="ECO:0000256" key="3">
    <source>
        <dbReference type="ARBA" id="ARBA00022833"/>
    </source>
</evidence>
<dbReference type="Proteomes" id="UP001329430">
    <property type="component" value="Chromosome 7"/>
</dbReference>
<protein>
    <recommendedName>
        <fullName evidence="5">SIAH-type domain-containing protein</fullName>
    </recommendedName>
</protein>
<feature type="domain" description="SIAH-type" evidence="5">
    <location>
        <begin position="297"/>
        <end position="358"/>
    </location>
</feature>
<name>A0AAN7ZJF0_9COLE</name>
<dbReference type="PANTHER" id="PTHR45877:SF2">
    <property type="entry name" value="E3 UBIQUITIN-PROTEIN LIGASE SINA-RELATED"/>
    <property type="match status" value="1"/>
</dbReference>
<dbReference type="InterPro" id="IPR013083">
    <property type="entry name" value="Znf_RING/FYVE/PHD"/>
</dbReference>
<keyword evidence="3" id="KW-0862">Zinc</keyword>
<sequence length="487" mass="55772">MSSNSSSYDLPQDIVNTLLCSICDGYLSCAPVMEVKRNLICGRCDKNSTDAVLQVAYERVMSNFVFPCRFDKHGCEKRLLFNSSMEHEKQCKYRILHCPALLKIPCTSKLSACELRAHFEEHHRELISSDGQFSINLDQEARCNLLMVRDVVTIIIKYFYDHSEGCLYLKVSYLCSEDELIYYKTQIINGTDCDNSLNLPQQQCDLYESSTYLRYIYILLSHCIVNNPISGLFNMSSNSFSYDLSQDIVNTLLCSICDGYLSCGPVTEVNGDLICGRCDTNNTDAVLQVAYEKVMSNFVFPCRFDKQGCEERFLFNSSMEHEKQCKYRILHCPALLKIPCTVKLSACELRAHFEEHHRDLISSDGQFSINLDEEAHYNLLMVRDGITIIIKYFYDDSAGCLHLKVSYLYSEDELIYYKIQIINGTNCDNSLNLPQQQCDLYECSTVDSTNPLKLEMQKYLGIFGNPPSLVFKIGICFYVDCRIFARG</sequence>
<dbReference type="AlphaFoldDB" id="A0AAN7ZJF0"/>
<evidence type="ECO:0000256" key="4">
    <source>
        <dbReference type="PROSITE-ProRule" id="PRU00455"/>
    </source>
</evidence>
<reference evidence="6 7" key="1">
    <citation type="journal article" date="2024" name="Insects">
        <title>An Improved Chromosome-Level Genome Assembly of the Firefly Pyrocoelia pectoralis.</title>
        <authorList>
            <person name="Fu X."/>
            <person name="Meyer-Rochow V.B."/>
            <person name="Ballantyne L."/>
            <person name="Zhu X."/>
        </authorList>
    </citation>
    <scope>NUCLEOTIDE SEQUENCE [LARGE SCALE GENOMIC DNA]</scope>
    <source>
        <strain evidence="6">XCY_ONT2</strain>
    </source>
</reference>
<keyword evidence="1" id="KW-0479">Metal-binding</keyword>
<evidence type="ECO:0000256" key="1">
    <source>
        <dbReference type="ARBA" id="ARBA00022723"/>
    </source>
</evidence>
<dbReference type="EMBL" id="JAVRBK010000007">
    <property type="protein sequence ID" value="KAK5641468.1"/>
    <property type="molecule type" value="Genomic_DNA"/>
</dbReference>
<evidence type="ECO:0000313" key="7">
    <source>
        <dbReference type="Proteomes" id="UP001329430"/>
    </source>
</evidence>
<dbReference type="GO" id="GO:0031624">
    <property type="term" value="F:ubiquitin conjugating enzyme binding"/>
    <property type="evidence" value="ECO:0007669"/>
    <property type="project" value="TreeGrafter"/>
</dbReference>
<keyword evidence="7" id="KW-1185">Reference proteome</keyword>